<feature type="region of interest" description="Disordered" evidence="1">
    <location>
        <begin position="1"/>
        <end position="71"/>
    </location>
</feature>
<sequence length="1980" mass="219032">MAEIDETTNLIGPKGEKGDRGCMGYPGPEGQQGPQGARGYSGVKGEQGPQGNDGKNGVQGDVGPKGAKGDPFVLEGKTGTIIVTDALGAHVYLDVKDGIIKKWDNIDGDTADLSDGLKSHRHDELYSPLKHTHDYSELTNTPDLLQFVTQNEIDNLTTNVLGVSRLSYTPSRESAYIYSATSLYDADEKLDKKLSELSETIELELSSSNNEKADKNEVIKKDGSTNNVSGDISLNNHKLKNIAPGTVHSDAINLQQLENAFFALKDNVPESGDNLRKLHEEIESIKNAYRIKNQYNDYPSMVNALDNISDDDIIFVNDASADDSVERGWAVYRYAESIKKFIKISEEESIDIDFSQYLRVDGATSMTEDLDLGSNKLTNLANATSSSDAATYGQLSSAIISAGLNSNGAYNKPSSSNYIDSARSIHDATLLLDTQVKKNTDSFNNHYTKSESDDIYLKSNDSILPSEGFTPNSLITSSRRNIFLNADLRGTVTYTGIGGVVTETKLSSSMWTNNPSPAELKLDDSLTGIDININLPKSEWINDVNYNSTASLYYIPRYLSSNKESFDTIILSGSVDNITFVEINRLEGINNSSKLVIQSKYNSMPSNESAAYNYFKIELRDRNQNVTYLPNRFFFQSIGLSLVNANYDRSFLSVREGGNIWGDTNFSGTIQKNGIDIINQLESDNRYLQTANIDQNIQGQKTFSNFKWVGSNEGQSIPVISSNPTGYQHIRINGFEFGGKTDKSDEGYIKTADNTRTIYINSEGWNFGTSTQPDSYILNISPTKGINSKNGFEWNGQSLDDRYLRQSNYSATQWEKVADDIININTGNIGIGTSSPEYKLDLNGSFHSNGVFFDESIYKLKPLNINFNNAVDYSTVNNIVPLDKYEYVDVLVPRHESVTGLFTMTIEVVGGYNYKNSTGVITKEFVFYASPKSVNKPQNAISERIIKTEGLTSAQVYISNLENNDNHYFFKIISKIRRKNKFKVNISFKSFQFDSTALSIFDDLQISEVQLMNEDPDLQTQEVEYDELLYKGQKLDERYAPKHSAGYVTLDTVQEITGLKTFKNTSSDNLIKIISGSNKKAGVEFIGASAQFYTLYNDDSSNELKIGYRNLENDPIKDIFVVDASGKINAKNGFEWNGQSLDERYEKKGEGDFVTRNTSQTITENKVFDNGLHINSNRDKSLKISREASPSEYLSTYLDDTNAIFHYKNDEFSSSMQFILENTDTEENKGASSTHTFAFIANPNNAFIAVNNYKILNENESNARYASSSGSSSKVFKAANPIGDDDVVTKSYYQNNLPSLANYASLHGDSSKVFRAANPTGNSDVVTKSYYHSNLPSLANYASLQGDSSKVFRAASPIGNNDVVTKDYYQRNLPSLANYASLHGDSSKVFRAANPTGNSDVVTKSYYHSNLPSLANYASLYGDSSKRFKAANPVNYNEVVTLDFYQRNLPSLSSYVKSNATTHARIDGSSNARYATNLDFKWYTIAINKGDRATGRFGIRDGASGKHQSVIFYATHHFGKGNITILSSGLYGTTVFDKIRLKQNGTYDGCAIQVQIDRAAMLSNNVGVFLLGDNIQPNGWTLVDWVEDDENPGLDESKWSVLKEDVSCDIGMIKQGGMSLFGDVVVDGLKLGQPYISPSNLDSFQSGRYWYGKSQYSSVGKPDDNSMVYNLGHNNGGMQIAASLGDTNSFKVRRYQSDVRWQAWAELLHTGNIETYIGSNYVKKSGSSITGNLTFTNNLTGISWYRNTDGAGIRFKNNTDSDSDSYLEFYTKDNNNEFFRWNHYASGSSVENYMELKRDGLTAPRYRNKNNGEFGDGGIKYNIDINNLNTIVASGSTYSYKIPISNLYSRSLVFCELVGSFKVYTSDRGLPGDIGSKGEAGPTGLSGPAGPPGPSAPSGEAGVPGNPSTPTAYYTNIYTNRVAINNGSKYTVATSYSVYLRLYYTSTSLYIQFYNSSSKNLQIQFNNGVLASVYALNRDA</sequence>
<dbReference type="PANTHER" id="PTHR24637:SF421">
    <property type="entry name" value="CUTICLE COLLAGEN DPY-2"/>
    <property type="match status" value="1"/>
</dbReference>
<dbReference type="RefSeq" id="WP_309943047.1">
    <property type="nucleotide sequence ID" value="NZ_AP025310.1"/>
</dbReference>
<evidence type="ECO:0000313" key="4">
    <source>
        <dbReference type="Proteomes" id="UP001185092"/>
    </source>
</evidence>
<proteinExistence type="predicted"/>
<organism evidence="3 4">
    <name type="scientific">Aureibacter tunicatorum</name>
    <dbReference type="NCBI Taxonomy" id="866807"/>
    <lineage>
        <taxon>Bacteria</taxon>
        <taxon>Pseudomonadati</taxon>
        <taxon>Bacteroidota</taxon>
        <taxon>Cytophagia</taxon>
        <taxon>Cytophagales</taxon>
        <taxon>Persicobacteraceae</taxon>
        <taxon>Aureibacter</taxon>
    </lineage>
</organism>
<reference evidence="3" key="1">
    <citation type="submission" date="2023-07" db="EMBL/GenBank/DDBJ databases">
        <title>Genomic Encyclopedia of Type Strains, Phase IV (KMG-IV): sequencing the most valuable type-strain genomes for metagenomic binning, comparative biology and taxonomic classification.</title>
        <authorList>
            <person name="Goeker M."/>
        </authorList>
    </citation>
    <scope>NUCLEOTIDE SEQUENCE</scope>
    <source>
        <strain evidence="3">DSM 26174</strain>
    </source>
</reference>
<evidence type="ECO:0000259" key="2">
    <source>
        <dbReference type="Pfam" id="PF05662"/>
    </source>
</evidence>
<dbReference type="Proteomes" id="UP001185092">
    <property type="component" value="Unassembled WGS sequence"/>
</dbReference>
<dbReference type="EMBL" id="JAVDQD010000013">
    <property type="protein sequence ID" value="MDR6241878.1"/>
    <property type="molecule type" value="Genomic_DNA"/>
</dbReference>
<comment type="caution">
    <text evidence="3">The sequence shown here is derived from an EMBL/GenBank/DDBJ whole genome shotgun (WGS) entry which is preliminary data.</text>
</comment>
<feature type="domain" description="Trimeric autotransporter adhesin YadA-like stalk" evidence="2">
    <location>
        <begin position="238"/>
        <end position="259"/>
    </location>
</feature>
<dbReference type="PANTHER" id="PTHR24637">
    <property type="entry name" value="COLLAGEN"/>
    <property type="match status" value="1"/>
</dbReference>
<keyword evidence="4" id="KW-1185">Reference proteome</keyword>
<gene>
    <name evidence="3" type="ORF">HNQ88_004965</name>
</gene>
<dbReference type="Pfam" id="PF05662">
    <property type="entry name" value="YadA_stalk"/>
    <property type="match status" value="2"/>
</dbReference>
<dbReference type="InterPro" id="IPR008160">
    <property type="entry name" value="Collagen"/>
</dbReference>
<feature type="region of interest" description="Disordered" evidence="1">
    <location>
        <begin position="1873"/>
        <end position="1905"/>
    </location>
</feature>
<evidence type="ECO:0000256" key="1">
    <source>
        <dbReference type="SAM" id="MobiDB-lite"/>
    </source>
</evidence>
<feature type="compositionally biased region" description="Low complexity" evidence="1">
    <location>
        <begin position="1896"/>
        <end position="1905"/>
    </location>
</feature>
<name>A0AAE3XSD9_9BACT</name>
<feature type="compositionally biased region" description="Low complexity" evidence="1">
    <location>
        <begin position="25"/>
        <end position="35"/>
    </location>
</feature>
<dbReference type="GO" id="GO:0019867">
    <property type="term" value="C:outer membrane"/>
    <property type="evidence" value="ECO:0007669"/>
    <property type="project" value="InterPro"/>
</dbReference>
<accession>A0AAE3XSD9</accession>
<dbReference type="Pfam" id="PF01391">
    <property type="entry name" value="Collagen"/>
    <property type="match status" value="1"/>
</dbReference>
<feature type="domain" description="Trimeric autotransporter adhesin YadA-like stalk" evidence="2">
    <location>
        <begin position="376"/>
        <end position="417"/>
    </location>
</feature>
<protein>
    <recommendedName>
        <fullName evidence="2">Trimeric autotransporter adhesin YadA-like stalk domain-containing protein</fullName>
    </recommendedName>
</protein>
<dbReference type="InterPro" id="IPR008635">
    <property type="entry name" value="Coiled_stalk_dom"/>
</dbReference>
<evidence type="ECO:0000313" key="3">
    <source>
        <dbReference type="EMBL" id="MDR6241878.1"/>
    </source>
</evidence>